<organism evidence="1">
    <name type="scientific">Thermogemmatispora argillosa</name>
    <dbReference type="NCBI Taxonomy" id="2045280"/>
    <lineage>
        <taxon>Bacteria</taxon>
        <taxon>Bacillati</taxon>
        <taxon>Chloroflexota</taxon>
        <taxon>Ktedonobacteria</taxon>
        <taxon>Thermogemmatisporales</taxon>
        <taxon>Thermogemmatisporaceae</taxon>
        <taxon>Thermogemmatispora</taxon>
    </lineage>
</organism>
<evidence type="ECO:0000313" key="1">
    <source>
        <dbReference type="EMBL" id="BBH95152.1"/>
    </source>
</evidence>
<evidence type="ECO:0008006" key="2">
    <source>
        <dbReference type="Google" id="ProtNLM"/>
    </source>
</evidence>
<sequence>MAWGPIWRRQAEGQQDCCAEPGCSRRSEQRLRCWHCGRRYCRAHVLERVDEDPPRKILCLGCAMQAGWL</sequence>
<dbReference type="AlphaFoldDB" id="A0A455T6C8"/>
<reference evidence="1" key="1">
    <citation type="submission" date="2018-12" db="EMBL/GenBank/DDBJ databases">
        <title>Novel natural products biosynthetic potential of the class Ktedonobacteria.</title>
        <authorList>
            <person name="Zheng Y."/>
            <person name="Saitou A."/>
            <person name="Wang C.M."/>
            <person name="Toyoda A."/>
            <person name="Minakuchi Y."/>
            <person name="Sekiguchi Y."/>
            <person name="Ueda K."/>
            <person name="Takano H."/>
            <person name="Sakai Y."/>
            <person name="Yokota A."/>
            <person name="Yabe S."/>
        </authorList>
    </citation>
    <scope>NUCLEOTIDE SEQUENCE</scope>
    <source>
        <strain evidence="1">A3-2</strain>
    </source>
</reference>
<gene>
    <name evidence="1" type="ORF">KTA_33510</name>
</gene>
<dbReference type="EMBL" id="AP019377">
    <property type="protein sequence ID" value="BBH95152.1"/>
    <property type="molecule type" value="Genomic_DNA"/>
</dbReference>
<accession>A0A455T6C8</accession>
<protein>
    <recommendedName>
        <fullName evidence="2">FYVE-type domain-containing protein</fullName>
    </recommendedName>
</protein>
<name>A0A455T6C8_9CHLR</name>
<proteinExistence type="predicted"/>